<evidence type="ECO:0000313" key="3">
    <source>
        <dbReference type="EMBL" id="MFD1201818.1"/>
    </source>
</evidence>
<comment type="caution">
    <text evidence="3">The sequence shown here is derived from an EMBL/GenBank/DDBJ whole genome shotgun (WGS) entry which is preliminary data.</text>
</comment>
<dbReference type="PROSITE" id="PS50995">
    <property type="entry name" value="HTH_MARR_2"/>
    <property type="match status" value="1"/>
</dbReference>
<dbReference type="Proteomes" id="UP001597181">
    <property type="component" value="Unassembled WGS sequence"/>
</dbReference>
<organism evidence="3 4">
    <name type="scientific">Leucobacter albus</name>
    <dbReference type="NCBI Taxonomy" id="272210"/>
    <lineage>
        <taxon>Bacteria</taxon>
        <taxon>Bacillati</taxon>
        <taxon>Actinomycetota</taxon>
        <taxon>Actinomycetes</taxon>
        <taxon>Micrococcales</taxon>
        <taxon>Microbacteriaceae</taxon>
        <taxon>Leucobacter</taxon>
    </lineage>
</organism>
<name>A0ABW3TP59_9MICO</name>
<dbReference type="Pfam" id="PF12802">
    <property type="entry name" value="MarR_2"/>
    <property type="match status" value="1"/>
</dbReference>
<proteinExistence type="predicted"/>
<dbReference type="SMART" id="SM00347">
    <property type="entry name" value="HTH_MARR"/>
    <property type="match status" value="1"/>
</dbReference>
<dbReference type="InterPro" id="IPR000835">
    <property type="entry name" value="HTH_MarR-typ"/>
</dbReference>
<reference evidence="4" key="1">
    <citation type="journal article" date="2019" name="Int. J. Syst. Evol. Microbiol.">
        <title>The Global Catalogue of Microorganisms (GCM) 10K type strain sequencing project: providing services to taxonomists for standard genome sequencing and annotation.</title>
        <authorList>
            <consortium name="The Broad Institute Genomics Platform"/>
            <consortium name="The Broad Institute Genome Sequencing Center for Infectious Disease"/>
            <person name="Wu L."/>
            <person name="Ma J."/>
        </authorList>
    </citation>
    <scope>NUCLEOTIDE SEQUENCE [LARGE SCALE GENOMIC DNA]</scope>
    <source>
        <strain evidence="4">CCUG 50213</strain>
    </source>
</reference>
<feature type="region of interest" description="Disordered" evidence="1">
    <location>
        <begin position="147"/>
        <end position="170"/>
    </location>
</feature>
<dbReference type="InterPro" id="IPR039422">
    <property type="entry name" value="MarR/SlyA-like"/>
</dbReference>
<feature type="domain" description="HTH marR-type" evidence="2">
    <location>
        <begin position="8"/>
        <end position="145"/>
    </location>
</feature>
<dbReference type="InterPro" id="IPR036390">
    <property type="entry name" value="WH_DNA-bd_sf"/>
</dbReference>
<protein>
    <submittedName>
        <fullName evidence="3">MarR family winged helix-turn-helix transcriptional regulator</fullName>
    </submittedName>
</protein>
<dbReference type="InterPro" id="IPR036388">
    <property type="entry name" value="WH-like_DNA-bd_sf"/>
</dbReference>
<evidence type="ECO:0000259" key="2">
    <source>
        <dbReference type="PROSITE" id="PS50995"/>
    </source>
</evidence>
<dbReference type="EMBL" id="JBHTLY010000003">
    <property type="protein sequence ID" value="MFD1201818.1"/>
    <property type="molecule type" value="Genomic_DNA"/>
</dbReference>
<accession>A0ABW3TP59</accession>
<evidence type="ECO:0000313" key="4">
    <source>
        <dbReference type="Proteomes" id="UP001597181"/>
    </source>
</evidence>
<dbReference type="PANTHER" id="PTHR33164">
    <property type="entry name" value="TRANSCRIPTIONAL REGULATOR, MARR FAMILY"/>
    <property type="match status" value="1"/>
</dbReference>
<dbReference type="PANTHER" id="PTHR33164:SF57">
    <property type="entry name" value="MARR-FAMILY TRANSCRIPTIONAL REGULATOR"/>
    <property type="match status" value="1"/>
</dbReference>
<dbReference type="RefSeq" id="WP_343960039.1">
    <property type="nucleotide sequence ID" value="NZ_BAAAKZ010000004.1"/>
</dbReference>
<sequence>MSSAAHEEEIVAGIITEFTEAFAFSRTRWTRYANEVSQELSGVSMLVLQIVFRRGPITATGVGHWLDMDKSLVSRHVAKLRDLGLIVATESAEDRRVQLLTVSEHASELLDGVRERWANAYRERLADWSPAELEALRSGLHRFNASADKLPADGPAARCSRHAGEERPEE</sequence>
<dbReference type="Gene3D" id="1.10.10.10">
    <property type="entry name" value="Winged helix-like DNA-binding domain superfamily/Winged helix DNA-binding domain"/>
    <property type="match status" value="1"/>
</dbReference>
<keyword evidence="4" id="KW-1185">Reference proteome</keyword>
<evidence type="ECO:0000256" key="1">
    <source>
        <dbReference type="SAM" id="MobiDB-lite"/>
    </source>
</evidence>
<gene>
    <name evidence="3" type="ORF">ACFQ3U_07925</name>
</gene>
<dbReference type="SUPFAM" id="SSF46785">
    <property type="entry name" value="Winged helix' DNA-binding domain"/>
    <property type="match status" value="1"/>
</dbReference>